<comment type="subcellular location">
    <subcellularLocation>
        <location evidence="1">Membrane</location>
        <topology evidence="1">Multi-pass membrane protein</topology>
    </subcellularLocation>
</comment>
<dbReference type="PANTHER" id="PTHR34975">
    <property type="entry name" value="SPORE GERMINATION PROTEIN A2"/>
    <property type="match status" value="1"/>
</dbReference>
<evidence type="ECO:0000256" key="8">
    <source>
        <dbReference type="SAM" id="Phobius"/>
    </source>
</evidence>
<sequence length="366" mass="40942">MRQDKGKIGIKEYFAIISLTVGAKLSDDTPAIIYENAKNAGWLAALLIGILSFFPIILLIKVYSAHKGKNLHEILLHLFGRFFGTLLSICLLIGGTIAVIADSGTYVDIIGSMYFTKTPAIILYIILMVICAYGAKRGIEQIGAVSWLLLPYIKITLFIALIFTFKKGTLGYLFPFWGEGPLEVAKASVKNVSIFVDFFYLALIMPLISSYKDMKKGTLISLVFITVELSLALVAYVVLFDYTTAEMLNYPFHETIRFIQIGFLANVETLFFPFWLVATLIRFSFYLYLIATLLGGILKIKEFEYLIPLIATIILLIGLSPDAPSITLYTVREKILGLLSPAFMILPPFMWIVAKIRGDFKNETSL</sequence>
<gene>
    <name evidence="9" type="ORF">SAMD00020551_3649</name>
</gene>
<evidence type="ECO:0000313" key="10">
    <source>
        <dbReference type="Proteomes" id="UP000031014"/>
    </source>
</evidence>
<evidence type="ECO:0000256" key="1">
    <source>
        <dbReference type="ARBA" id="ARBA00004141"/>
    </source>
</evidence>
<evidence type="ECO:0000256" key="2">
    <source>
        <dbReference type="ARBA" id="ARBA00007998"/>
    </source>
</evidence>
<evidence type="ECO:0000256" key="5">
    <source>
        <dbReference type="ARBA" id="ARBA00022692"/>
    </source>
</evidence>
<keyword evidence="4" id="KW-0309">Germination</keyword>
<keyword evidence="6 8" id="KW-1133">Transmembrane helix</keyword>
<protein>
    <submittedName>
        <fullName evidence="9">Spore germination protein GerKB</fullName>
    </submittedName>
</protein>
<keyword evidence="5 8" id="KW-0812">Transmembrane</keyword>
<dbReference type="InterPro" id="IPR004761">
    <property type="entry name" value="Spore_GerAB"/>
</dbReference>
<organism evidence="9 10">
    <name type="scientific">Mesobacillus selenatarsenatis (strain DSM 18680 / JCM 14380 / FERM P-15431 / SF-1)</name>
    <dbReference type="NCBI Taxonomy" id="1321606"/>
    <lineage>
        <taxon>Bacteria</taxon>
        <taxon>Bacillati</taxon>
        <taxon>Bacillota</taxon>
        <taxon>Bacilli</taxon>
        <taxon>Bacillales</taxon>
        <taxon>Bacillaceae</taxon>
        <taxon>Mesobacillus</taxon>
    </lineage>
</organism>
<reference evidence="9 10" key="1">
    <citation type="submission" date="2013-06" db="EMBL/GenBank/DDBJ databases">
        <title>Whole genome shotgun sequence of Bacillus selenatarsenatis SF-1.</title>
        <authorList>
            <person name="Kuroda M."/>
            <person name="Sei K."/>
            <person name="Yamashita M."/>
            <person name="Ike M."/>
        </authorList>
    </citation>
    <scope>NUCLEOTIDE SEQUENCE [LARGE SCALE GENOMIC DNA]</scope>
    <source>
        <strain evidence="9 10">SF-1</strain>
    </source>
</reference>
<feature type="transmembrane region" description="Helical" evidence="8">
    <location>
        <begin position="113"/>
        <end position="135"/>
    </location>
</feature>
<comment type="caution">
    <text evidence="9">The sequence shown here is derived from an EMBL/GenBank/DDBJ whole genome shotgun (WGS) entry which is preliminary data.</text>
</comment>
<evidence type="ECO:0000256" key="3">
    <source>
        <dbReference type="ARBA" id="ARBA00022448"/>
    </source>
</evidence>
<keyword evidence="7 8" id="KW-0472">Membrane</keyword>
<dbReference type="RefSeq" id="WP_041967147.1">
    <property type="nucleotide sequence ID" value="NZ_BASE01000084.1"/>
</dbReference>
<proteinExistence type="inferred from homology"/>
<feature type="transmembrane region" description="Helical" evidence="8">
    <location>
        <begin position="335"/>
        <end position="354"/>
    </location>
</feature>
<feature type="transmembrane region" description="Helical" evidence="8">
    <location>
        <begin position="75"/>
        <end position="101"/>
    </location>
</feature>
<evidence type="ECO:0000256" key="6">
    <source>
        <dbReference type="ARBA" id="ARBA00022989"/>
    </source>
</evidence>
<dbReference type="Pfam" id="PF03845">
    <property type="entry name" value="Spore_permease"/>
    <property type="match status" value="1"/>
</dbReference>
<dbReference type="AlphaFoldDB" id="A0A0A8X8Z4"/>
<dbReference type="EMBL" id="BASE01000084">
    <property type="protein sequence ID" value="GAM15492.1"/>
    <property type="molecule type" value="Genomic_DNA"/>
</dbReference>
<dbReference type="OrthoDB" id="2081904at2"/>
<keyword evidence="10" id="KW-1185">Reference proteome</keyword>
<name>A0A0A8X8Z4_MESS1</name>
<keyword evidence="3" id="KW-0813">Transport</keyword>
<dbReference type="STRING" id="1321606.SAMD00020551_3649"/>
<dbReference type="GO" id="GO:0009847">
    <property type="term" value="P:spore germination"/>
    <property type="evidence" value="ECO:0007669"/>
    <property type="project" value="InterPro"/>
</dbReference>
<dbReference type="PANTHER" id="PTHR34975:SF2">
    <property type="entry name" value="SPORE GERMINATION PROTEIN A2"/>
    <property type="match status" value="1"/>
</dbReference>
<feature type="transmembrane region" description="Helical" evidence="8">
    <location>
        <begin position="147"/>
        <end position="165"/>
    </location>
</feature>
<evidence type="ECO:0000256" key="7">
    <source>
        <dbReference type="ARBA" id="ARBA00023136"/>
    </source>
</evidence>
<comment type="similarity">
    <text evidence="2">Belongs to the amino acid-polyamine-organocation (APC) superfamily. Spore germination protein (SGP) (TC 2.A.3.9) family.</text>
</comment>
<evidence type="ECO:0000313" key="9">
    <source>
        <dbReference type="EMBL" id="GAM15492.1"/>
    </source>
</evidence>
<accession>A0A0A8X8Z4</accession>
<feature type="transmembrane region" description="Helical" evidence="8">
    <location>
        <begin position="40"/>
        <end position="63"/>
    </location>
</feature>
<evidence type="ECO:0000256" key="4">
    <source>
        <dbReference type="ARBA" id="ARBA00022544"/>
    </source>
</evidence>
<feature type="transmembrane region" description="Helical" evidence="8">
    <location>
        <begin position="305"/>
        <end position="323"/>
    </location>
</feature>
<feature type="transmembrane region" description="Helical" evidence="8">
    <location>
        <begin position="274"/>
        <end position="298"/>
    </location>
</feature>
<feature type="transmembrane region" description="Helical" evidence="8">
    <location>
        <begin position="218"/>
        <end position="239"/>
    </location>
</feature>
<dbReference type="NCBIfam" id="TIGR00912">
    <property type="entry name" value="2A0309"/>
    <property type="match status" value="1"/>
</dbReference>
<dbReference type="Proteomes" id="UP000031014">
    <property type="component" value="Unassembled WGS sequence"/>
</dbReference>
<feature type="transmembrane region" description="Helical" evidence="8">
    <location>
        <begin position="192"/>
        <end position="211"/>
    </location>
</feature>
<dbReference type="GO" id="GO:0016020">
    <property type="term" value="C:membrane"/>
    <property type="evidence" value="ECO:0007669"/>
    <property type="project" value="UniProtKB-SubCell"/>
</dbReference>